<dbReference type="AlphaFoldDB" id="A0A194VZH7"/>
<dbReference type="PANTHER" id="PTHR38788">
    <property type="entry name" value="CLR5 DOMAIN-CONTAINING PROTEIN"/>
    <property type="match status" value="1"/>
</dbReference>
<dbReference type="OrthoDB" id="4115389at2759"/>
<evidence type="ECO:0000313" key="2">
    <source>
        <dbReference type="EMBL" id="KUI69624.1"/>
    </source>
</evidence>
<keyword evidence="3" id="KW-1185">Reference proteome</keyword>
<dbReference type="EMBL" id="CM003102">
    <property type="protein sequence ID" value="KUI69624.1"/>
    <property type="molecule type" value="Genomic_DNA"/>
</dbReference>
<organism evidence="2 3">
    <name type="scientific">Cytospora mali</name>
    <name type="common">Apple Valsa canker fungus</name>
    <name type="synonym">Valsa mali</name>
    <dbReference type="NCBI Taxonomy" id="578113"/>
    <lineage>
        <taxon>Eukaryota</taxon>
        <taxon>Fungi</taxon>
        <taxon>Dikarya</taxon>
        <taxon>Ascomycota</taxon>
        <taxon>Pezizomycotina</taxon>
        <taxon>Sordariomycetes</taxon>
        <taxon>Sordariomycetidae</taxon>
        <taxon>Diaporthales</taxon>
        <taxon>Cytosporaceae</taxon>
        <taxon>Cytospora</taxon>
    </lineage>
</organism>
<evidence type="ECO:0000313" key="3">
    <source>
        <dbReference type="Proteomes" id="UP000078559"/>
    </source>
</evidence>
<gene>
    <name evidence="2" type="ORF">VM1G_05097</name>
</gene>
<dbReference type="InterPro" id="IPR025676">
    <property type="entry name" value="Clr5_dom"/>
</dbReference>
<accession>A0A194VZH7</accession>
<dbReference type="PANTHER" id="PTHR38788:SF3">
    <property type="entry name" value="CLR5 DOMAIN-CONTAINING PROTEIN"/>
    <property type="match status" value="1"/>
</dbReference>
<sequence length="542" mass="59806">MTKEWTKYKDTILSLYKDQSKTLDEVRRIMRENYGFEASVRAYRSRFDKWGINKYNIARRKSATATMAANYEPATRAGDVNTVDCFQRSGVQSQIPWSRHFSAPDLPVVESDASLYPQHTVHSQIKSEAHTDNLSPVSTIFGHDQVEQQYCSLAVQEDQNIKALVHHFPRQEDGIGVVQEHSMLGSQFPYNSPGNASSFTDLDYIVFQLQVPFQLDQLETLLHCLRKKPDNHVPLATGYSPFPYMANLFFKHLLSRNHNAGNRGNNDELLGVLSQCFLHFIIQGADPNVLVGGTPILFRLLDDPVATGTYGPFWKCVQCLALKASPIINQQGRNGGNTPNALHLLLERASDGSNSASPTPIETQNRIQLMIQLIPRLAGLGRLNDRNAQGLSALQLYARRFAARDGHHFFRVCAEFVRHGADADADGVVPAGFAGELRTAYCTGNLSPGLQQQGGGGIGGGATAITPWATIWLSACRLSLCGDEAAVEEHLSILQYCAARGQADTGAYYLRTLLPRPVPQSAVLASPATSRSDGSEERNYTW</sequence>
<reference evidence="2" key="1">
    <citation type="submission" date="2014-12" db="EMBL/GenBank/DDBJ databases">
        <title>Genome Sequence of Valsa Canker Pathogens Uncovers a Specific Adaption of Colonization on Woody Bark.</title>
        <authorList>
            <person name="Yin Z."/>
            <person name="Liu H."/>
            <person name="Gao X."/>
            <person name="Li Z."/>
            <person name="Song N."/>
            <person name="Ke X."/>
            <person name="Dai Q."/>
            <person name="Wu Y."/>
            <person name="Sun Y."/>
            <person name="Xu J.-R."/>
            <person name="Kang Z.K."/>
            <person name="Wang L."/>
            <person name="Huang L."/>
        </authorList>
    </citation>
    <scope>NUCLEOTIDE SEQUENCE [LARGE SCALE GENOMIC DNA]</scope>
    <source>
        <strain evidence="2">03-8</strain>
    </source>
</reference>
<dbReference type="Proteomes" id="UP000078559">
    <property type="component" value="Chromosome 5"/>
</dbReference>
<evidence type="ECO:0000259" key="1">
    <source>
        <dbReference type="Pfam" id="PF14420"/>
    </source>
</evidence>
<proteinExistence type="predicted"/>
<name>A0A194VZH7_CYTMA</name>
<feature type="domain" description="Clr5" evidence="1">
    <location>
        <begin position="1"/>
        <end position="54"/>
    </location>
</feature>
<protein>
    <recommendedName>
        <fullName evidence="1">Clr5 domain-containing protein</fullName>
    </recommendedName>
</protein>
<dbReference type="Pfam" id="PF14420">
    <property type="entry name" value="Clr5"/>
    <property type="match status" value="1"/>
</dbReference>